<dbReference type="EMBL" id="CADCVT010000487">
    <property type="protein sequence ID" value="CAA9537667.1"/>
    <property type="molecule type" value="Genomic_DNA"/>
</dbReference>
<reference evidence="1" key="1">
    <citation type="submission" date="2020-02" db="EMBL/GenBank/DDBJ databases">
        <authorList>
            <person name="Meier V. D."/>
        </authorList>
    </citation>
    <scope>NUCLEOTIDE SEQUENCE</scope>
    <source>
        <strain evidence="1">AVDCRST_MAG85</strain>
    </source>
</reference>
<proteinExistence type="predicted"/>
<organism evidence="1">
    <name type="scientific">uncultured Solirubrobacteraceae bacterium</name>
    <dbReference type="NCBI Taxonomy" id="1162706"/>
    <lineage>
        <taxon>Bacteria</taxon>
        <taxon>Bacillati</taxon>
        <taxon>Actinomycetota</taxon>
        <taxon>Thermoleophilia</taxon>
        <taxon>Solirubrobacterales</taxon>
        <taxon>Solirubrobacteraceae</taxon>
        <taxon>environmental samples</taxon>
    </lineage>
</organism>
<accession>A0A6J4U3D5</accession>
<protein>
    <submittedName>
        <fullName evidence="1">Uncharacterized protein</fullName>
    </submittedName>
</protein>
<feature type="non-terminal residue" evidence="1">
    <location>
        <position position="66"/>
    </location>
</feature>
<gene>
    <name evidence="1" type="ORF">AVDCRST_MAG85-4287</name>
</gene>
<dbReference type="AlphaFoldDB" id="A0A6J4U3D5"/>
<name>A0A6J4U3D5_9ACTN</name>
<sequence>MRCLDRLGANVVIQDEANPGKWASYTAKDSPDRGAWQTMSWMTSTWRHVADPAVRFSYNVTPHLVG</sequence>
<evidence type="ECO:0000313" key="1">
    <source>
        <dbReference type="EMBL" id="CAA9537667.1"/>
    </source>
</evidence>